<protein>
    <recommendedName>
        <fullName evidence="4">Phosphate-binding protein</fullName>
    </recommendedName>
</protein>
<comment type="caution">
    <text evidence="6">The sequence shown here is derived from an EMBL/GenBank/DDBJ whole genome shotgun (WGS) entry which is preliminary data.</text>
</comment>
<keyword evidence="4" id="KW-0964">Secreted</keyword>
<dbReference type="PROSITE" id="PS00430">
    <property type="entry name" value="TONB_DEPENDENT_REC_1"/>
    <property type="match status" value="1"/>
</dbReference>
<comment type="subcellular location">
    <subcellularLocation>
        <location evidence="4">Periplasm</location>
    </subcellularLocation>
    <subcellularLocation>
        <location evidence="4">Secreted</location>
    </subcellularLocation>
</comment>
<accession>A0A420EH88</accession>
<dbReference type="GO" id="GO:0005576">
    <property type="term" value="C:extracellular region"/>
    <property type="evidence" value="ECO:0007669"/>
    <property type="project" value="UniProtKB-SubCell"/>
</dbReference>
<feature type="signal peptide" evidence="4">
    <location>
        <begin position="1"/>
        <end position="22"/>
    </location>
</feature>
<dbReference type="EMBL" id="RAQO01000004">
    <property type="protein sequence ID" value="RKF20030.1"/>
    <property type="molecule type" value="Genomic_DNA"/>
</dbReference>
<dbReference type="GO" id="GO:0007155">
    <property type="term" value="P:cell adhesion"/>
    <property type="evidence" value="ECO:0007669"/>
    <property type="project" value="UniProtKB-UniRule"/>
</dbReference>
<evidence type="ECO:0000259" key="5">
    <source>
        <dbReference type="Pfam" id="PF12849"/>
    </source>
</evidence>
<evidence type="ECO:0000256" key="3">
    <source>
        <dbReference type="ARBA" id="ARBA00022729"/>
    </source>
</evidence>
<dbReference type="InterPro" id="IPR024370">
    <property type="entry name" value="PBP_domain"/>
</dbReference>
<dbReference type="Pfam" id="PF12849">
    <property type="entry name" value="PBP_like_2"/>
    <property type="match status" value="1"/>
</dbReference>
<dbReference type="OrthoDB" id="9790048at2"/>
<dbReference type="PANTHER" id="PTHR30570">
    <property type="entry name" value="PERIPLASMIC PHOSPHATE BINDING COMPONENT OF PHOSPHATE ABC TRANSPORTER"/>
    <property type="match status" value="1"/>
</dbReference>
<gene>
    <name evidence="6" type="ORF">DBZ36_06150</name>
</gene>
<dbReference type="GO" id="GO:0042597">
    <property type="term" value="C:periplasmic space"/>
    <property type="evidence" value="ECO:0007669"/>
    <property type="project" value="UniProtKB-SubCell"/>
</dbReference>
<feature type="domain" description="PBP" evidence="5">
    <location>
        <begin position="23"/>
        <end position="257"/>
    </location>
</feature>
<dbReference type="NCBIfam" id="TIGR02136">
    <property type="entry name" value="ptsS_2"/>
    <property type="match status" value="1"/>
</dbReference>
<comment type="function">
    <text evidence="4">Involved in the system for phosphate transport across the cytoplasmic membrane.</text>
</comment>
<evidence type="ECO:0000256" key="1">
    <source>
        <dbReference type="ARBA" id="ARBA00008725"/>
    </source>
</evidence>
<keyword evidence="4" id="KW-0574">Periplasm</keyword>
<keyword evidence="3 4" id="KW-0732">Signal</keyword>
<proteinExistence type="inferred from homology"/>
<sequence>MNNKIFSSISALSLLLSSAAIAGNTVTVSGSTSVTGLMEVLAETYQLQQNDYIEVQGTGSGAGIRAAKEGTSMIGMSSRPVATDELGKDVQQFVMALDGIAVAVNNQNPIKNLSIEQVKAIYTGDINNWSQVGGDDQAIVAVTREVGSGTRGAFEDIMGLTRKINDITVTAISARAQVQSGNGSIKTLVANNSAAIGFISLGSVDESLAALQIEGVDATKANIQTGDYGIARPFVLMAANSPEPEAQQFIDYIMSSEGQQVIADHGYIEVK</sequence>
<comment type="similarity">
    <text evidence="1 4">Belongs to the PstS family.</text>
</comment>
<dbReference type="GO" id="GO:0042301">
    <property type="term" value="F:phosphate ion binding"/>
    <property type="evidence" value="ECO:0007669"/>
    <property type="project" value="UniProtKB-UniRule"/>
</dbReference>
<dbReference type="Proteomes" id="UP000286482">
    <property type="component" value="Unassembled WGS sequence"/>
</dbReference>
<evidence type="ECO:0000313" key="7">
    <source>
        <dbReference type="Proteomes" id="UP000286482"/>
    </source>
</evidence>
<dbReference type="RefSeq" id="WP_120354034.1">
    <property type="nucleotide sequence ID" value="NZ_RAQO01000004.1"/>
</dbReference>
<feature type="chain" id="PRO_5027138446" description="Phosphate-binding protein" evidence="4">
    <location>
        <begin position="23"/>
        <end position="271"/>
    </location>
</feature>
<evidence type="ECO:0000256" key="4">
    <source>
        <dbReference type="RuleBase" id="RU367119"/>
    </source>
</evidence>
<dbReference type="InterPro" id="IPR011862">
    <property type="entry name" value="Phos-bd"/>
</dbReference>
<dbReference type="CDD" id="cd13653">
    <property type="entry name" value="PBP2_phosphate_like_1"/>
    <property type="match status" value="1"/>
</dbReference>
<dbReference type="Gene3D" id="3.40.190.10">
    <property type="entry name" value="Periplasmic binding protein-like II"/>
    <property type="match status" value="2"/>
</dbReference>
<dbReference type="SUPFAM" id="SSF53850">
    <property type="entry name" value="Periplasmic binding protein-like II"/>
    <property type="match status" value="1"/>
</dbReference>
<organism evidence="6 7">
    <name type="scientific">Alginatibacterium sediminis</name>
    <dbReference type="NCBI Taxonomy" id="2164068"/>
    <lineage>
        <taxon>Bacteria</taxon>
        <taxon>Pseudomonadati</taxon>
        <taxon>Pseudomonadota</taxon>
        <taxon>Gammaproteobacteria</taxon>
        <taxon>Alteromonadales</taxon>
        <taxon>Alteromonadaceae</taxon>
        <taxon>Alginatibacterium</taxon>
    </lineage>
</organism>
<reference evidence="6 7" key="1">
    <citation type="submission" date="2018-09" db="EMBL/GenBank/DDBJ databases">
        <authorList>
            <person name="Wang Z."/>
        </authorList>
    </citation>
    <scope>NUCLEOTIDE SEQUENCE [LARGE SCALE GENOMIC DNA]</scope>
    <source>
        <strain evidence="6 7">ALS 81</strain>
    </source>
</reference>
<dbReference type="InterPro" id="IPR010916">
    <property type="entry name" value="TonB_box_CS"/>
</dbReference>
<dbReference type="AlphaFoldDB" id="A0A420EH88"/>
<dbReference type="PANTHER" id="PTHR30570:SF1">
    <property type="entry name" value="PHOSPHATE-BINDING PROTEIN PSTS"/>
    <property type="match status" value="1"/>
</dbReference>
<keyword evidence="7" id="KW-1185">Reference proteome</keyword>
<evidence type="ECO:0000313" key="6">
    <source>
        <dbReference type="EMBL" id="RKF20030.1"/>
    </source>
</evidence>
<name>A0A420EH88_9ALTE</name>
<dbReference type="GO" id="GO:0006817">
    <property type="term" value="P:phosphate ion transport"/>
    <property type="evidence" value="ECO:0007669"/>
    <property type="project" value="UniProtKB-UniRule"/>
</dbReference>
<dbReference type="InterPro" id="IPR050811">
    <property type="entry name" value="Phosphate_ABC_transporter"/>
</dbReference>
<evidence type="ECO:0000256" key="2">
    <source>
        <dbReference type="ARBA" id="ARBA00022448"/>
    </source>
</evidence>
<keyword evidence="4" id="KW-0592">Phosphate transport</keyword>
<keyword evidence="2 4" id="KW-0813">Transport</keyword>